<evidence type="ECO:0000313" key="3">
    <source>
        <dbReference type="EMBL" id="BBO34820.1"/>
    </source>
</evidence>
<dbReference type="InterPro" id="IPR036116">
    <property type="entry name" value="FN3_sf"/>
</dbReference>
<dbReference type="InterPro" id="IPR002508">
    <property type="entry name" value="MurNAc-LAA_cat"/>
</dbReference>
<dbReference type="Proteomes" id="UP000326837">
    <property type="component" value="Chromosome"/>
</dbReference>
<dbReference type="GO" id="GO:0009253">
    <property type="term" value="P:peptidoglycan catabolic process"/>
    <property type="evidence" value="ECO:0007669"/>
    <property type="project" value="InterPro"/>
</dbReference>
<reference evidence="4" key="1">
    <citation type="submission" date="2019-10" db="EMBL/GenBank/DDBJ databases">
        <title>Lacipirellula parvula gen. nov., sp. nov., representing a lineage of planctomycetes widespread in freshwater anoxic habitats, and description of the family Lacipirellulaceae.</title>
        <authorList>
            <person name="Dedysh S.N."/>
            <person name="Kulichevskaya I.S."/>
            <person name="Beletsky A.V."/>
            <person name="Rakitin A.L."/>
            <person name="Mardanov A.V."/>
            <person name="Ivanova A.A."/>
            <person name="Saltykova V.X."/>
            <person name="Rijpstra W.I.C."/>
            <person name="Sinninghe Damste J.S."/>
            <person name="Ravin N.V."/>
        </authorList>
    </citation>
    <scope>NUCLEOTIDE SEQUENCE [LARGE SCALE GENOMIC DNA]</scope>
    <source>
        <strain evidence="4">PX69</strain>
    </source>
</reference>
<dbReference type="InterPro" id="IPR036439">
    <property type="entry name" value="Dockerin_dom_sf"/>
</dbReference>
<proteinExistence type="predicted"/>
<dbReference type="Pfam" id="PF25275">
    <property type="entry name" value="Golvesin_C"/>
    <property type="match status" value="1"/>
</dbReference>
<dbReference type="KEGG" id="lpav:PLANPX_4432"/>
<dbReference type="CDD" id="cd00063">
    <property type="entry name" value="FN3"/>
    <property type="match status" value="1"/>
</dbReference>
<evidence type="ECO:0000259" key="2">
    <source>
        <dbReference type="PROSITE" id="PS50853"/>
    </source>
</evidence>
<dbReference type="PROSITE" id="PS50853">
    <property type="entry name" value="FN3"/>
    <property type="match status" value="1"/>
</dbReference>
<dbReference type="GO" id="GO:0008745">
    <property type="term" value="F:N-acetylmuramoyl-L-alanine amidase activity"/>
    <property type="evidence" value="ECO:0007669"/>
    <property type="project" value="InterPro"/>
</dbReference>
<dbReference type="SUPFAM" id="SSF63446">
    <property type="entry name" value="Type I dockerin domain"/>
    <property type="match status" value="1"/>
</dbReference>
<name>A0A5K7XDJ0_9BACT</name>
<dbReference type="Gene3D" id="2.60.40.10">
    <property type="entry name" value="Immunoglobulins"/>
    <property type="match status" value="1"/>
</dbReference>
<protein>
    <recommendedName>
        <fullName evidence="2">Fibronectin type-III domain-containing protein</fullName>
    </recommendedName>
</protein>
<feature type="region of interest" description="Disordered" evidence="1">
    <location>
        <begin position="955"/>
        <end position="975"/>
    </location>
</feature>
<dbReference type="AlphaFoldDB" id="A0A5K7XDJ0"/>
<dbReference type="SUPFAM" id="SSF49265">
    <property type="entry name" value="Fibronectin type III"/>
    <property type="match status" value="1"/>
</dbReference>
<dbReference type="InterPro" id="IPR018247">
    <property type="entry name" value="EF_Hand_1_Ca_BS"/>
</dbReference>
<dbReference type="SUPFAM" id="SSF52317">
    <property type="entry name" value="Class I glutamine amidotransferase-like"/>
    <property type="match status" value="1"/>
</dbReference>
<dbReference type="Gene3D" id="1.10.1330.10">
    <property type="entry name" value="Dockerin domain"/>
    <property type="match status" value="1"/>
</dbReference>
<dbReference type="InterPro" id="IPR033803">
    <property type="entry name" value="CBD-like_Golvesin-Xly"/>
</dbReference>
<dbReference type="InterPro" id="IPR013783">
    <property type="entry name" value="Ig-like_fold"/>
</dbReference>
<organism evidence="3 4">
    <name type="scientific">Lacipirellula parvula</name>
    <dbReference type="NCBI Taxonomy" id="2650471"/>
    <lineage>
        <taxon>Bacteria</taxon>
        <taxon>Pseudomonadati</taxon>
        <taxon>Planctomycetota</taxon>
        <taxon>Planctomycetia</taxon>
        <taxon>Pirellulales</taxon>
        <taxon>Lacipirellulaceae</taxon>
        <taxon>Lacipirellula</taxon>
    </lineage>
</organism>
<dbReference type="PROSITE" id="PS00018">
    <property type="entry name" value="EF_HAND_1"/>
    <property type="match status" value="2"/>
</dbReference>
<dbReference type="Pfam" id="PF01520">
    <property type="entry name" value="Amidase_3"/>
    <property type="match status" value="1"/>
</dbReference>
<dbReference type="SMART" id="SM00060">
    <property type="entry name" value="FN3"/>
    <property type="match status" value="1"/>
</dbReference>
<feature type="compositionally biased region" description="Basic and acidic residues" evidence="1">
    <location>
        <begin position="956"/>
        <end position="970"/>
    </location>
</feature>
<dbReference type="EMBL" id="AP021861">
    <property type="protein sequence ID" value="BBO34820.1"/>
    <property type="molecule type" value="Genomic_DNA"/>
</dbReference>
<gene>
    <name evidence="3" type="ORF">PLANPX_4432</name>
</gene>
<dbReference type="RefSeq" id="WP_172992191.1">
    <property type="nucleotide sequence ID" value="NZ_AP021861.1"/>
</dbReference>
<dbReference type="GO" id="GO:0000272">
    <property type="term" value="P:polysaccharide catabolic process"/>
    <property type="evidence" value="ECO:0007669"/>
    <property type="project" value="InterPro"/>
</dbReference>
<sequence length="1000" mass="105383">MARSFNLLSFAARGHRRKPPTTAANHSFRFEALEPRIALAADGLVPVGYQPTGPLTGKIVYTSGGHGIEYEGGSTNNGWLSDRPDYNEIVEDFGNQDQLTYFADYLLRAGATVVPMRPVGHQLNEVVLDNDLPAVTYTGTWSNSSSTRYYDEDYGATADTVPYRYASTAVGAETAVATYTPNIPEEGFYPVYTWVLAGTDRTSQLYKINHTGGQTQIRVDHSKVGSGWVYLGTYHFDAGSSASMGSVQISNEGAAGKVVIADAIRFGNGMGDLREGAGGFGTGTVSGYPREDESSYFWLYRSMGMGITPSSVLGTGNVSAPSNMAQYMNQNSNPFGTSVYISFHSNGTTGDPATATARGAMGLYDSSAATPHQTDLALFTGRQINQDLQALNGVFENNWSNRTTHSSSGDFGEIDLGLSAEMDATIIEVGFHDNTLDSQMLRDQKVRDQIGRSTYEAVLEYFDAWGGLNAPTTVASAPKIASAVSNSAGEVTLTWSAGPSGGVYGAAATGYRIYASVDGYGFDGGTLVSGAGTTTATLAGYDPTIPYFFKIVAVNAGGESKASEVLNVLPSGGPKQILVVSGFDRFDRTQNARYPYYSPAGNLVDRVWARYNNSFDYTVQVAEAIQASTSGVHVASASNEAIISGAVNLADYDAVIWILGNESTTNRTFDATEQTKVEAFIAGGGHLFVTGSEIGWDLDQANNGRSFFEGTLKSNYVADDANTYNVVAPVGGIFAGLTFSFDNGAQYYNVSYPDVIAPQAGAISALTYSGGTGGSAGVQVAGTGGRGNIVVFGFPFETITTTANRAAVMDRVLDFFGVGAVVPPTPTGDFNGDGIVDGADFLAWQRGFGAAAPTLAEGDADQNGVVDGADLETWKTQYGNVAAPPAESFAMSGAQAALMAETDVEEQAAAASAIPTSLGWLSQRPSTVEVAVAEVPLALMKSHHAKEVPALQQVGEAKESVTPRRARGFEPARSAGATGANAVDLAFEDRSLDGDWSLFR</sequence>
<dbReference type="NCBIfam" id="NF012209">
    <property type="entry name" value="LEPR-8K"/>
    <property type="match status" value="1"/>
</dbReference>
<dbReference type="SUPFAM" id="SSF53187">
    <property type="entry name" value="Zn-dependent exopeptidases"/>
    <property type="match status" value="1"/>
</dbReference>
<dbReference type="InterPro" id="IPR053786">
    <property type="entry name" value="LEPRxLL_CS"/>
</dbReference>
<dbReference type="InterPro" id="IPR029062">
    <property type="entry name" value="Class_I_gatase-like"/>
</dbReference>
<evidence type="ECO:0000313" key="4">
    <source>
        <dbReference type="Proteomes" id="UP000326837"/>
    </source>
</evidence>
<dbReference type="InterPro" id="IPR003961">
    <property type="entry name" value="FN3_dom"/>
</dbReference>
<evidence type="ECO:0000256" key="1">
    <source>
        <dbReference type="SAM" id="MobiDB-lite"/>
    </source>
</evidence>
<keyword evidence="4" id="KW-1185">Reference proteome</keyword>
<dbReference type="Pfam" id="PF00041">
    <property type="entry name" value="fn3"/>
    <property type="match status" value="1"/>
</dbReference>
<dbReference type="Gene3D" id="3.40.630.40">
    <property type="entry name" value="Zn-dependent exopeptidases"/>
    <property type="match status" value="1"/>
</dbReference>
<accession>A0A5K7XDJ0</accession>
<feature type="domain" description="Fibronectin type-III" evidence="2">
    <location>
        <begin position="477"/>
        <end position="574"/>
    </location>
</feature>